<dbReference type="Proteomes" id="UP000231569">
    <property type="component" value="Unassembled WGS sequence"/>
</dbReference>
<keyword evidence="1" id="KW-0472">Membrane</keyword>
<feature type="transmembrane region" description="Helical" evidence="1">
    <location>
        <begin position="12"/>
        <end position="36"/>
    </location>
</feature>
<dbReference type="AlphaFoldDB" id="A0A2M8KVR1"/>
<sequence length="286" mass="31482">MTLSDLAYKARIAIKVGGVFFVAIVLVYGIIAFIFMQVGNKTTEAEPQNLNIAFANVPPVSIEQALDLDGAQYTYLLNTIDNDYPVTTSAAQVFFVPVKNVTLSYTKQADAIAQEFGFDIDAVRPQRLNEGEVIYGDETKTLEVDIRNFNYTFTVKSSPMLQELVEATPSADVVSLEDSWKSIAQNIFLQSPGGNDVLSGATINVVYVSYDLSYGNYTPIDDQTQPQAVRIDFFKKDDLLPIVSPYFFTSQNYAILAPLTSDATVVQAQIKTYPKLLAGAGMYPLI</sequence>
<evidence type="ECO:0000256" key="1">
    <source>
        <dbReference type="SAM" id="Phobius"/>
    </source>
</evidence>
<evidence type="ECO:0000313" key="3">
    <source>
        <dbReference type="Proteomes" id="UP000231569"/>
    </source>
</evidence>
<keyword evidence="1" id="KW-0812">Transmembrane</keyword>
<gene>
    <name evidence="2" type="ORF">COU89_00150</name>
</gene>
<dbReference type="EMBL" id="PFEE01000003">
    <property type="protein sequence ID" value="PJE64008.1"/>
    <property type="molecule type" value="Genomic_DNA"/>
</dbReference>
<comment type="caution">
    <text evidence="2">The sequence shown here is derived from an EMBL/GenBank/DDBJ whole genome shotgun (WGS) entry which is preliminary data.</text>
</comment>
<reference evidence="3" key="1">
    <citation type="submission" date="2017-09" db="EMBL/GenBank/DDBJ databases">
        <title>Depth-based differentiation of microbial function through sediment-hosted aquifers and enrichment of novel symbionts in the deep terrestrial subsurface.</title>
        <authorList>
            <person name="Probst A.J."/>
            <person name="Ladd B."/>
            <person name="Jarett J.K."/>
            <person name="Geller-Mcgrath D.E."/>
            <person name="Sieber C.M.K."/>
            <person name="Emerson J.B."/>
            <person name="Anantharaman K."/>
            <person name="Thomas B.C."/>
            <person name="Malmstrom R."/>
            <person name="Stieglmeier M."/>
            <person name="Klingl A."/>
            <person name="Woyke T."/>
            <person name="Ryan C.M."/>
            <person name="Banfield J.F."/>
        </authorList>
    </citation>
    <scope>NUCLEOTIDE SEQUENCE [LARGE SCALE GENOMIC DNA]</scope>
</reference>
<keyword evidence="1" id="KW-1133">Transmembrane helix</keyword>
<evidence type="ECO:0000313" key="2">
    <source>
        <dbReference type="EMBL" id="PJE64008.1"/>
    </source>
</evidence>
<protein>
    <submittedName>
        <fullName evidence="2">Uncharacterized protein</fullName>
    </submittedName>
</protein>
<organism evidence="2 3">
    <name type="scientific">Candidatus Roizmanbacteria bacterium CG10_big_fil_rev_8_21_14_0_10_45_7</name>
    <dbReference type="NCBI Taxonomy" id="1974854"/>
    <lineage>
        <taxon>Bacteria</taxon>
        <taxon>Candidatus Roizmaniibacteriota</taxon>
    </lineage>
</organism>
<feature type="non-terminal residue" evidence="2">
    <location>
        <position position="286"/>
    </location>
</feature>
<accession>A0A2M8KVR1</accession>
<name>A0A2M8KVR1_9BACT</name>
<proteinExistence type="predicted"/>